<evidence type="ECO:0000313" key="2">
    <source>
        <dbReference type="Proteomes" id="UP000265768"/>
    </source>
</evidence>
<name>A0A3A4B273_9ACTN</name>
<dbReference type="Proteomes" id="UP000265768">
    <property type="component" value="Unassembled WGS sequence"/>
</dbReference>
<organism evidence="1 2">
    <name type="scientific">Bailinhaonella thermotolerans</name>
    <dbReference type="NCBI Taxonomy" id="1070861"/>
    <lineage>
        <taxon>Bacteria</taxon>
        <taxon>Bacillati</taxon>
        <taxon>Actinomycetota</taxon>
        <taxon>Actinomycetes</taxon>
        <taxon>Streptosporangiales</taxon>
        <taxon>Streptosporangiaceae</taxon>
        <taxon>Bailinhaonella</taxon>
    </lineage>
</organism>
<keyword evidence="2" id="KW-1185">Reference proteome</keyword>
<reference evidence="1 2" key="1">
    <citation type="submission" date="2018-09" db="EMBL/GenBank/DDBJ databases">
        <title>YIM 75507 draft genome.</title>
        <authorList>
            <person name="Tang S."/>
            <person name="Feng Y."/>
        </authorList>
    </citation>
    <scope>NUCLEOTIDE SEQUENCE [LARGE SCALE GENOMIC DNA]</scope>
    <source>
        <strain evidence="1 2">YIM 75507</strain>
    </source>
</reference>
<comment type="caution">
    <text evidence="1">The sequence shown here is derived from an EMBL/GenBank/DDBJ whole genome shotgun (WGS) entry which is preliminary data.</text>
</comment>
<dbReference type="EMBL" id="QZEY01000005">
    <property type="protein sequence ID" value="RJL32107.1"/>
    <property type="molecule type" value="Genomic_DNA"/>
</dbReference>
<protein>
    <submittedName>
        <fullName evidence="1">Uncharacterized protein</fullName>
    </submittedName>
</protein>
<evidence type="ECO:0000313" key="1">
    <source>
        <dbReference type="EMBL" id="RJL32107.1"/>
    </source>
</evidence>
<accession>A0A3A4B273</accession>
<proteinExistence type="predicted"/>
<sequence>MGGDERVVVPFRWDPADERVVREVTAGEPEPELWYLPELVRCAGEVLAASEGGETWFLGRSADSLFDLLTGALAGTSAEGLARHLTISLEGEPTPEEVRRLRGYLGAVGLTPYRIRGLGRPVVFADLVDKGETFAILRRVLCDWAGAELDLRFLGIAMRARPDAGWTAKLPPGTAAEIVMDDRLWEYLAYEQEKLTPSFHRRRWAETWLAEPRRDRYTRQALAEASALVRAGRTAEVRTALANALTRGDRRSELASELTRIPR</sequence>
<dbReference type="RefSeq" id="WP_119927425.1">
    <property type="nucleotide sequence ID" value="NZ_QZEY01000005.1"/>
</dbReference>
<dbReference type="AlphaFoldDB" id="A0A3A4B273"/>
<gene>
    <name evidence="1" type="ORF">D5H75_16955</name>
</gene>
<dbReference type="OrthoDB" id="7625563at2"/>